<organism evidence="16 17">
    <name type="scientific">Methanoregula boonei (strain DSM 21154 / JCM 14090 / 6A8)</name>
    <dbReference type="NCBI Taxonomy" id="456442"/>
    <lineage>
        <taxon>Archaea</taxon>
        <taxon>Methanobacteriati</taxon>
        <taxon>Methanobacteriota</taxon>
        <taxon>Stenosarchaea group</taxon>
        <taxon>Methanomicrobia</taxon>
        <taxon>Methanomicrobiales</taxon>
        <taxon>Methanoregulaceae</taxon>
        <taxon>Methanoregula</taxon>
    </lineage>
</organism>
<name>A7I7B9_METB6</name>
<dbReference type="Gene3D" id="3.30.450.20">
    <property type="entry name" value="PAS domain"/>
    <property type="match status" value="1"/>
</dbReference>
<dbReference type="InterPro" id="IPR005467">
    <property type="entry name" value="His_kinase_dom"/>
</dbReference>
<evidence type="ECO:0000256" key="6">
    <source>
        <dbReference type="ARBA" id="ARBA00022741"/>
    </source>
</evidence>
<feature type="transmembrane region" description="Helical" evidence="13">
    <location>
        <begin position="92"/>
        <end position="111"/>
    </location>
</feature>
<dbReference type="GO" id="GO:0004673">
    <property type="term" value="F:protein histidine kinase activity"/>
    <property type="evidence" value="ECO:0007669"/>
    <property type="project" value="UniProtKB-EC"/>
</dbReference>
<evidence type="ECO:0000256" key="5">
    <source>
        <dbReference type="ARBA" id="ARBA00022692"/>
    </source>
</evidence>
<dbReference type="SUPFAM" id="SSF55874">
    <property type="entry name" value="ATPase domain of HSP90 chaperone/DNA topoisomerase II/histidine kinase"/>
    <property type="match status" value="1"/>
</dbReference>
<keyword evidence="7 16" id="KW-0418">Kinase</keyword>
<dbReference type="Proteomes" id="UP000002408">
    <property type="component" value="Chromosome"/>
</dbReference>
<keyword evidence="6" id="KW-0547">Nucleotide-binding</keyword>
<keyword evidence="4" id="KW-0808">Transferase</keyword>
<dbReference type="GO" id="GO:0016020">
    <property type="term" value="C:membrane"/>
    <property type="evidence" value="ECO:0007669"/>
    <property type="project" value="UniProtKB-SubCell"/>
</dbReference>
<dbReference type="EMBL" id="CP000780">
    <property type="protein sequence ID" value="ABS55630.1"/>
    <property type="molecule type" value="Genomic_DNA"/>
</dbReference>
<evidence type="ECO:0000256" key="3">
    <source>
        <dbReference type="ARBA" id="ARBA00012438"/>
    </source>
</evidence>
<dbReference type="InterPro" id="IPR050351">
    <property type="entry name" value="BphY/WalK/GraS-like"/>
</dbReference>
<dbReference type="GO" id="GO:0005524">
    <property type="term" value="F:ATP binding"/>
    <property type="evidence" value="ECO:0007669"/>
    <property type="project" value="UniProtKB-KW"/>
</dbReference>
<evidence type="ECO:0000256" key="4">
    <source>
        <dbReference type="ARBA" id="ARBA00022679"/>
    </source>
</evidence>
<feature type="domain" description="Histidine kinase" evidence="14">
    <location>
        <begin position="383"/>
        <end position="479"/>
    </location>
</feature>
<feature type="coiled-coil region" evidence="12">
    <location>
        <begin position="224"/>
        <end position="255"/>
    </location>
</feature>
<keyword evidence="5 13" id="KW-0812">Transmembrane</keyword>
<dbReference type="STRING" id="456442.Mboo_1112"/>
<evidence type="ECO:0000313" key="16">
    <source>
        <dbReference type="EMBL" id="ABS55630.1"/>
    </source>
</evidence>
<feature type="transmembrane region" description="Helical" evidence="13">
    <location>
        <begin position="441"/>
        <end position="459"/>
    </location>
</feature>
<reference evidence="17" key="1">
    <citation type="journal article" date="2015" name="Microbiology">
        <title>Genome of Methanoregula boonei 6A8 reveals adaptations to oligotrophic peatland environments.</title>
        <authorList>
            <person name="Braeuer S."/>
            <person name="Cadillo-Quiroz H."/>
            <person name="Kyrpides N."/>
            <person name="Woyke T."/>
            <person name="Goodwin L."/>
            <person name="Detter C."/>
            <person name="Podell S."/>
            <person name="Yavitt J.B."/>
            <person name="Zinder S.H."/>
        </authorList>
    </citation>
    <scope>NUCLEOTIDE SEQUENCE [LARGE SCALE GENOMIC DNA]</scope>
    <source>
        <strain evidence="17">DSM 21154 / JCM 14090 / 6A8</strain>
    </source>
</reference>
<dbReference type="GeneID" id="5411272"/>
<evidence type="ECO:0000256" key="2">
    <source>
        <dbReference type="ARBA" id="ARBA00004141"/>
    </source>
</evidence>
<dbReference type="HOGENOM" id="CLU_000445_114_58_2"/>
<feature type="transmembrane region" description="Helical" evidence="13">
    <location>
        <begin position="62"/>
        <end position="80"/>
    </location>
</feature>
<keyword evidence="12" id="KW-0175">Coiled coil</keyword>
<dbReference type="Pfam" id="PF13426">
    <property type="entry name" value="PAS_9"/>
    <property type="match status" value="1"/>
</dbReference>
<dbReference type="InterPro" id="IPR035965">
    <property type="entry name" value="PAS-like_dom_sf"/>
</dbReference>
<feature type="transmembrane region" description="Helical" evidence="13">
    <location>
        <begin position="12"/>
        <end position="32"/>
    </location>
</feature>
<comment type="subcellular location">
    <subcellularLocation>
        <location evidence="2">Membrane</location>
        <topology evidence="2">Multi-pass membrane protein</topology>
    </subcellularLocation>
</comment>
<proteinExistence type="predicted"/>
<dbReference type="Gene3D" id="3.30.565.10">
    <property type="entry name" value="Histidine kinase-like ATPase, C-terminal domain"/>
    <property type="match status" value="1"/>
</dbReference>
<comment type="catalytic activity">
    <reaction evidence="1">
        <text>ATP + protein L-histidine = ADP + protein N-phospho-L-histidine.</text>
        <dbReference type="EC" id="2.7.13.3"/>
    </reaction>
</comment>
<dbReference type="InterPro" id="IPR000014">
    <property type="entry name" value="PAS"/>
</dbReference>
<dbReference type="EC" id="2.7.13.3" evidence="3"/>
<keyword evidence="8" id="KW-0067">ATP-binding</keyword>
<dbReference type="OrthoDB" id="8127at2157"/>
<evidence type="ECO:0000259" key="14">
    <source>
        <dbReference type="PROSITE" id="PS50109"/>
    </source>
</evidence>
<dbReference type="NCBIfam" id="TIGR00229">
    <property type="entry name" value="sensory_box"/>
    <property type="match status" value="1"/>
</dbReference>
<evidence type="ECO:0000256" key="10">
    <source>
        <dbReference type="ARBA" id="ARBA00023012"/>
    </source>
</evidence>
<dbReference type="InterPro" id="IPR004358">
    <property type="entry name" value="Sig_transdc_His_kin-like_C"/>
</dbReference>
<dbReference type="AlphaFoldDB" id="A7I7B9"/>
<accession>A7I7B9</accession>
<gene>
    <name evidence="16" type="ordered locus">Mboo_1112</name>
</gene>
<evidence type="ECO:0000256" key="13">
    <source>
        <dbReference type="SAM" id="Phobius"/>
    </source>
</evidence>
<dbReference type="SUPFAM" id="SSF55785">
    <property type="entry name" value="PYP-like sensor domain (PAS domain)"/>
    <property type="match status" value="1"/>
</dbReference>
<dbReference type="PROSITE" id="PS50112">
    <property type="entry name" value="PAS"/>
    <property type="match status" value="1"/>
</dbReference>
<keyword evidence="9 13" id="KW-1133">Transmembrane helix</keyword>
<dbReference type="GO" id="GO:0007234">
    <property type="term" value="P:osmosensory signaling via phosphorelay pathway"/>
    <property type="evidence" value="ECO:0007669"/>
    <property type="project" value="TreeGrafter"/>
</dbReference>
<dbReference type="PRINTS" id="PR00344">
    <property type="entry name" value="BCTRLSENSOR"/>
</dbReference>
<dbReference type="Pfam" id="PF02518">
    <property type="entry name" value="HATPase_c"/>
    <property type="match status" value="1"/>
</dbReference>
<evidence type="ECO:0000259" key="15">
    <source>
        <dbReference type="PROSITE" id="PS50112"/>
    </source>
</evidence>
<dbReference type="KEGG" id="mbn:Mboo_1112"/>
<dbReference type="InterPro" id="IPR036890">
    <property type="entry name" value="HATPase_C_sf"/>
</dbReference>
<dbReference type="PANTHER" id="PTHR42878">
    <property type="entry name" value="TWO-COMPONENT HISTIDINE KINASE"/>
    <property type="match status" value="1"/>
</dbReference>
<dbReference type="PANTHER" id="PTHR42878:SF7">
    <property type="entry name" value="SENSOR HISTIDINE KINASE GLRK"/>
    <property type="match status" value="1"/>
</dbReference>
<evidence type="ECO:0000256" key="8">
    <source>
        <dbReference type="ARBA" id="ARBA00022840"/>
    </source>
</evidence>
<evidence type="ECO:0000256" key="9">
    <source>
        <dbReference type="ARBA" id="ARBA00022989"/>
    </source>
</evidence>
<keyword evidence="11 13" id="KW-0472">Membrane</keyword>
<evidence type="ECO:0000313" key="17">
    <source>
        <dbReference type="Proteomes" id="UP000002408"/>
    </source>
</evidence>
<dbReference type="SMART" id="SM00091">
    <property type="entry name" value="PAS"/>
    <property type="match status" value="1"/>
</dbReference>
<dbReference type="RefSeq" id="WP_012106657.1">
    <property type="nucleotide sequence ID" value="NC_009712.1"/>
</dbReference>
<evidence type="ECO:0000256" key="7">
    <source>
        <dbReference type="ARBA" id="ARBA00022777"/>
    </source>
</evidence>
<dbReference type="PROSITE" id="PS50109">
    <property type="entry name" value="HIS_KIN"/>
    <property type="match status" value="1"/>
</dbReference>
<dbReference type="GO" id="GO:0030295">
    <property type="term" value="F:protein kinase activator activity"/>
    <property type="evidence" value="ECO:0007669"/>
    <property type="project" value="TreeGrafter"/>
</dbReference>
<dbReference type="GO" id="GO:0000156">
    <property type="term" value="F:phosphorelay response regulator activity"/>
    <property type="evidence" value="ECO:0007669"/>
    <property type="project" value="TreeGrafter"/>
</dbReference>
<keyword evidence="10" id="KW-0902">Two-component regulatory system</keyword>
<dbReference type="CDD" id="cd00075">
    <property type="entry name" value="HATPase"/>
    <property type="match status" value="1"/>
</dbReference>
<dbReference type="InterPro" id="IPR003594">
    <property type="entry name" value="HATPase_dom"/>
</dbReference>
<keyword evidence="17" id="KW-1185">Reference proteome</keyword>
<protein>
    <recommendedName>
        <fullName evidence="3">histidine kinase</fullName>
        <ecNumber evidence="3">2.7.13.3</ecNumber>
    </recommendedName>
</protein>
<feature type="domain" description="PAS" evidence="15">
    <location>
        <begin position="114"/>
        <end position="186"/>
    </location>
</feature>
<evidence type="ECO:0000256" key="1">
    <source>
        <dbReference type="ARBA" id="ARBA00000085"/>
    </source>
</evidence>
<feature type="transmembrane region" description="Helical" evidence="13">
    <location>
        <begin position="38"/>
        <end position="57"/>
    </location>
</feature>
<evidence type="ECO:0000256" key="12">
    <source>
        <dbReference type="SAM" id="Coils"/>
    </source>
</evidence>
<dbReference type="eggNOG" id="arCOG06193">
    <property type="taxonomic scope" value="Archaea"/>
</dbReference>
<sequence>MSVTLSSEKKHQIFWTITLIITIFVTILSTIYSLSLGIYDVFPFIYFLPIILFVYIYPSRGVYFSLGLSSAYIILVYLYSGFNPQDVAISTAWFVVFVTIGVVTSSFAEGLREEERKYRGIFENSQAGIFTFDLSTLRIAELNAKCAQMLRYEKGELAGTDLARIIPDAGNRDHFLRQVRSSWETGDLELLFTARDGTIRQMLVSASVASGNIVICSAIDITARKLAEQVIERAREDLERRVNERTEELLRVNRELSAEIEERKRFEAAIRLANHKINTLSGVTRHDILNQITVIVMYLALIRETETDPHVTGYIDKIGEVTDMIQKQIRFTREYQDIGSGEPRWHNINEVIGEAASGVGNDDVIIDRQVADLEIFADAGFPKVFANLIENALVHGRHVTLIRFSYYETDTGLVLCCEDNGIGIPDDAKARIFRREYFRNTGYGLFLIVEILSITGLSIKETGTPGTGARFEMHVPKGNYRFVARNHRSDRWQ</sequence>
<evidence type="ECO:0000256" key="11">
    <source>
        <dbReference type="ARBA" id="ARBA00023136"/>
    </source>
</evidence>
<dbReference type="SMART" id="SM00387">
    <property type="entry name" value="HATPase_c"/>
    <property type="match status" value="1"/>
</dbReference>